<dbReference type="HAMAP" id="MF_01215">
    <property type="entry name" value="OMPdecase_type2"/>
    <property type="match status" value="1"/>
</dbReference>
<dbReference type="GO" id="GO:0004590">
    <property type="term" value="F:orotidine-5'-phosphate decarboxylase activity"/>
    <property type="evidence" value="ECO:0007669"/>
    <property type="project" value="UniProtKB-UniRule"/>
</dbReference>
<dbReference type="NCBIfam" id="TIGR02127">
    <property type="entry name" value="pyrF_sub2"/>
    <property type="match status" value="1"/>
</dbReference>
<feature type="binding site" evidence="10">
    <location>
        <position position="385"/>
    </location>
    <ligand>
        <name>5-phospho-alpha-D-ribose 1-diphosphate</name>
        <dbReference type="ChEBI" id="CHEBI:58017"/>
        <note>ligand shared between dimeric partners</note>
    </ligand>
</feature>
<comment type="pathway">
    <text evidence="1 11">Pyrimidine metabolism; UMP biosynthesis via de novo pathway; UMP from orotate: step 2/2.</text>
</comment>
<feature type="binding site" evidence="10">
    <location>
        <position position="381"/>
    </location>
    <ligand>
        <name>5-phospho-alpha-D-ribose 1-diphosphate</name>
        <dbReference type="ChEBI" id="CHEBI:58017"/>
        <note>ligand shared between dimeric partners</note>
    </ligand>
</feature>
<proteinExistence type="inferred from homology"/>
<evidence type="ECO:0000256" key="9">
    <source>
        <dbReference type="ARBA" id="ARBA00049157"/>
    </source>
</evidence>
<evidence type="ECO:0000256" key="8">
    <source>
        <dbReference type="ARBA" id="ARBA00023239"/>
    </source>
</evidence>
<dbReference type="InterPro" id="IPR011060">
    <property type="entry name" value="RibuloseP-bd_barrel"/>
</dbReference>
<dbReference type="GO" id="GO:0044205">
    <property type="term" value="P:'de novo' UMP biosynthetic process"/>
    <property type="evidence" value="ECO:0007669"/>
    <property type="project" value="UniProtKB-UniRule"/>
</dbReference>
<feature type="binding site" description="in other chain" evidence="10">
    <location>
        <begin position="407"/>
        <end position="415"/>
    </location>
    <ligand>
        <name>5-phospho-alpha-D-ribose 1-diphosphate</name>
        <dbReference type="ChEBI" id="CHEBI:58017"/>
        <note>ligand shared between dimeric partners</note>
    </ligand>
</feature>
<comment type="caution">
    <text evidence="10">Lacks conserved residue(s) required for the propagation of feature annotation.</text>
</comment>
<evidence type="ECO:0000256" key="10">
    <source>
        <dbReference type="HAMAP-Rule" id="MF_01208"/>
    </source>
</evidence>
<feature type="binding site" evidence="10">
    <location>
        <position position="387"/>
    </location>
    <ligand>
        <name>5-phospho-alpha-D-ribose 1-diphosphate</name>
        <dbReference type="ChEBI" id="CHEBI:58017"/>
        <note>ligand shared between dimeric partners</note>
    </ligand>
</feature>
<comment type="function">
    <text evidence="10">Catalyzes the transfer of a ribosyl phosphate group from 5-phosphoribose 1-diphosphate to orotate, leading to the formation of orotidine monophosphate (OMP).</text>
</comment>
<dbReference type="PANTHER" id="PTHR43375:SF1">
    <property type="entry name" value="OROTIDINE 5'-PHOSPHATE DECARBOXYLASE"/>
    <property type="match status" value="1"/>
</dbReference>
<comment type="cofactor">
    <cofactor evidence="10">
        <name>Mg(2+)</name>
        <dbReference type="ChEBI" id="CHEBI:18420"/>
    </cofactor>
</comment>
<dbReference type="SMART" id="SM00934">
    <property type="entry name" value="OMPdecase"/>
    <property type="match status" value="1"/>
</dbReference>
<feature type="binding site" description="in other chain" evidence="10">
    <location>
        <position position="382"/>
    </location>
    <ligand>
        <name>5-phospho-alpha-D-ribose 1-diphosphate</name>
        <dbReference type="ChEBI" id="CHEBI:58017"/>
        <note>ligand shared between dimeric partners</note>
    </ligand>
</feature>
<dbReference type="InterPro" id="IPR018089">
    <property type="entry name" value="OMPdecase_AS"/>
</dbReference>
<keyword evidence="7 11" id="KW-0665">Pyrimidine biosynthesis</keyword>
<keyword evidence="5 10" id="KW-0808">Transferase</keyword>
<dbReference type="CDD" id="cd06223">
    <property type="entry name" value="PRTases_typeI"/>
    <property type="match status" value="1"/>
</dbReference>
<evidence type="ECO:0000256" key="6">
    <source>
        <dbReference type="ARBA" id="ARBA00022793"/>
    </source>
</evidence>
<comment type="catalytic activity">
    <reaction evidence="9 11">
        <text>orotidine 5'-phosphate + H(+) = UMP + CO2</text>
        <dbReference type="Rhea" id="RHEA:11596"/>
        <dbReference type="ChEBI" id="CHEBI:15378"/>
        <dbReference type="ChEBI" id="CHEBI:16526"/>
        <dbReference type="ChEBI" id="CHEBI:57538"/>
        <dbReference type="ChEBI" id="CHEBI:57865"/>
        <dbReference type="EC" id="4.1.1.23"/>
    </reaction>
</comment>
<dbReference type="InterPro" id="IPR001754">
    <property type="entry name" value="OMPdeCOase_dom"/>
</dbReference>
<keyword evidence="4 10" id="KW-0328">Glycosyltransferase</keyword>
<comment type="subunit">
    <text evidence="10">Homodimer.</text>
</comment>
<dbReference type="SUPFAM" id="SSF51366">
    <property type="entry name" value="Ribulose-phoshate binding barrel"/>
    <property type="match status" value="1"/>
</dbReference>
<evidence type="ECO:0000256" key="11">
    <source>
        <dbReference type="HAMAP-Rule" id="MF_01215"/>
    </source>
</evidence>
<accession>A0A7C1JD31</accession>
<evidence type="ECO:0000256" key="3">
    <source>
        <dbReference type="ARBA" id="ARBA00008847"/>
    </source>
</evidence>
<comment type="caution">
    <text evidence="13">The sequence shown here is derived from an EMBL/GenBank/DDBJ whole genome shotgun (WGS) entry which is preliminary data.</text>
</comment>
<dbReference type="InterPro" id="IPR004467">
    <property type="entry name" value="Or_phspho_trans_dom"/>
</dbReference>
<dbReference type="EMBL" id="DSMG01000190">
    <property type="protein sequence ID" value="HDX33343.1"/>
    <property type="molecule type" value="Genomic_DNA"/>
</dbReference>
<comment type="similarity">
    <text evidence="3 11">Belongs to the OMP decarboxylase family. Type 2 subfamily.</text>
</comment>
<dbReference type="GO" id="GO:0004588">
    <property type="term" value="F:orotate phosphoribosyltransferase activity"/>
    <property type="evidence" value="ECO:0007669"/>
    <property type="project" value="UniProtKB-UniRule"/>
</dbReference>
<evidence type="ECO:0000256" key="7">
    <source>
        <dbReference type="ARBA" id="ARBA00022975"/>
    </source>
</evidence>
<keyword evidence="8 11" id="KW-0456">Lyase</keyword>
<reference evidence="13" key="1">
    <citation type="journal article" date="2020" name="mSystems">
        <title>Genome- and Community-Level Interaction Insights into Carbon Utilization and Element Cycling Functions of Hydrothermarchaeota in Hydrothermal Sediment.</title>
        <authorList>
            <person name="Zhou Z."/>
            <person name="Liu Y."/>
            <person name="Xu W."/>
            <person name="Pan J."/>
            <person name="Luo Z.H."/>
            <person name="Li M."/>
        </authorList>
    </citation>
    <scope>NUCLEOTIDE SEQUENCE [LARGE SCALE GENOMIC DNA]</scope>
    <source>
        <strain evidence="13">SpSt-289</strain>
    </source>
</reference>
<dbReference type="InterPro" id="IPR013785">
    <property type="entry name" value="Aldolase_TIM"/>
</dbReference>
<comment type="similarity">
    <text evidence="10">Belongs to the purine/pyrimidine phosphoribosyltransferase family. PyrE subfamily.</text>
</comment>
<dbReference type="InterPro" id="IPR011995">
    <property type="entry name" value="OMPdecase_type-2"/>
</dbReference>
<dbReference type="Gene3D" id="3.40.50.2020">
    <property type="match status" value="1"/>
</dbReference>
<dbReference type="PANTHER" id="PTHR43375">
    <property type="entry name" value="OROTIDINE 5'-PHOSPHATE DECARBOXYLASE"/>
    <property type="match status" value="1"/>
</dbReference>
<evidence type="ECO:0000256" key="2">
    <source>
        <dbReference type="ARBA" id="ARBA00004889"/>
    </source>
</evidence>
<organism evidence="13">
    <name type="scientific">Caldilinea aerophila</name>
    <dbReference type="NCBI Taxonomy" id="133453"/>
    <lineage>
        <taxon>Bacteria</taxon>
        <taxon>Bacillati</taxon>
        <taxon>Chloroflexota</taxon>
        <taxon>Caldilineae</taxon>
        <taxon>Caldilineales</taxon>
        <taxon>Caldilineaceae</taxon>
        <taxon>Caldilinea</taxon>
    </lineage>
</organism>
<dbReference type="InterPro" id="IPR023031">
    <property type="entry name" value="OPRT"/>
</dbReference>
<dbReference type="NCBIfam" id="TIGR00336">
    <property type="entry name" value="pyrE"/>
    <property type="match status" value="1"/>
</dbReference>
<dbReference type="CDD" id="cd04725">
    <property type="entry name" value="OMP_decarboxylase_like"/>
    <property type="match status" value="1"/>
</dbReference>
<dbReference type="InterPro" id="IPR000836">
    <property type="entry name" value="PRTase_dom"/>
</dbReference>
<gene>
    <name evidence="11 13" type="primary">pyrF</name>
    <name evidence="10" type="synonym">pyrE</name>
    <name evidence="13" type="ORF">ENQ20_17930</name>
</gene>
<dbReference type="EC" id="2.4.2.10" evidence="10"/>
<keyword evidence="10" id="KW-0460">Magnesium</keyword>
<feature type="domain" description="Orotidine 5'-phosphate decarboxylase" evidence="12">
    <location>
        <begin position="18"/>
        <end position="265"/>
    </location>
</feature>
<keyword evidence="6 11" id="KW-0210">Decarboxylase</keyword>
<dbReference type="UniPathway" id="UPA00070">
    <property type="reaction ID" value="UER00119"/>
</dbReference>
<dbReference type="GO" id="GO:0006207">
    <property type="term" value="P:'de novo' pyrimidine nucleobase biosynthetic process"/>
    <property type="evidence" value="ECO:0007669"/>
    <property type="project" value="InterPro"/>
</dbReference>
<sequence>MSDFFAKLETAIERNDTLLCIGLDPTPEQLPDRYRAQASNTIDAIVAWNRAIIEQTVDLVCAYKPNIAFYEALGNAGLDALRTTLDAIPSHIPVILDAKRGDIGSTAEAYARACFEVFRADAVTLSPYLGRDSVEAFARYADKGLFVLCHTSNPSAGEFQELEIADWRSLDREPNQPLYIHVARAAVTWSPNVGLVVGATFPEAVARVRSVVPKRWFLIPGVGAQGGDLEATLHAGLRSDGLGAIVNASRSIANADDHRRAAQAMRDAINAVRRRFLTKAEPQTEPQSEVSEALRALVVELADLGAVRFGNFTLASGIQSPIYIDLRLLVSRPALLARAAEAYAALLAEIPCDRIAGVPYAALPIGTAVAIAADKPLIYPRKEAKDHGLGKLIEGAWQPGDRVAIIEDLITSGGSTIKTAETLRAAGLTVEHAVVLIDREQGGVRNLAEAGVAAHAVLTLTQILDILVEAGRLDAAKRQEVLTFLGKGG</sequence>
<feature type="active site" description="Proton donor" evidence="11">
    <location>
        <position position="99"/>
    </location>
</feature>
<dbReference type="InterPro" id="IPR029057">
    <property type="entry name" value="PRTase-like"/>
</dbReference>
<evidence type="ECO:0000256" key="1">
    <source>
        <dbReference type="ARBA" id="ARBA00004861"/>
    </source>
</evidence>
<protein>
    <recommendedName>
        <fullName evidence="10 11">Multifunctional fusion protein</fullName>
    </recommendedName>
    <domain>
        <recommendedName>
            <fullName evidence="11">Orotidine 5'-phosphate decarboxylase</fullName>
            <ecNumber evidence="11">4.1.1.23</ecNumber>
        </recommendedName>
        <alternativeName>
            <fullName evidence="11">OMP decarboxylase</fullName>
            <shortName evidence="11">OMPDCase</shortName>
            <shortName evidence="11">OMPdecase</shortName>
        </alternativeName>
    </domain>
    <domain>
        <recommendedName>
            <fullName evidence="10">Orotate phosphoribosyltransferase</fullName>
            <shortName evidence="10">OPRT</shortName>
            <shortName evidence="10">OPRTase</shortName>
            <ecNumber evidence="10">2.4.2.10</ecNumber>
        </recommendedName>
    </domain>
</protein>
<evidence type="ECO:0000256" key="4">
    <source>
        <dbReference type="ARBA" id="ARBA00022676"/>
    </source>
</evidence>
<dbReference type="HAMAP" id="MF_01208">
    <property type="entry name" value="PyrE"/>
    <property type="match status" value="1"/>
</dbReference>
<comment type="pathway">
    <text evidence="2 10">Pyrimidine metabolism; UMP biosynthesis via de novo pathway; UMP from orotate: step 1/2.</text>
</comment>
<dbReference type="Gene3D" id="3.20.20.70">
    <property type="entry name" value="Aldolase class I"/>
    <property type="match status" value="1"/>
</dbReference>
<name>A0A7C1JD31_9CHLR</name>
<dbReference type="GO" id="GO:0000287">
    <property type="term" value="F:magnesium ion binding"/>
    <property type="evidence" value="ECO:0007669"/>
    <property type="project" value="UniProtKB-UniRule"/>
</dbReference>
<dbReference type="AlphaFoldDB" id="A0A7C1JD31"/>
<dbReference type="EC" id="4.1.1.23" evidence="11"/>
<feature type="binding site" evidence="10">
    <location>
        <position position="411"/>
    </location>
    <ligand>
        <name>orotate</name>
        <dbReference type="ChEBI" id="CHEBI:30839"/>
    </ligand>
</feature>
<comment type="catalytic activity">
    <reaction evidence="10">
        <text>orotidine 5'-phosphate + diphosphate = orotate + 5-phospho-alpha-D-ribose 1-diphosphate</text>
        <dbReference type="Rhea" id="RHEA:10380"/>
        <dbReference type="ChEBI" id="CHEBI:30839"/>
        <dbReference type="ChEBI" id="CHEBI:33019"/>
        <dbReference type="ChEBI" id="CHEBI:57538"/>
        <dbReference type="ChEBI" id="CHEBI:58017"/>
        <dbReference type="EC" id="2.4.2.10"/>
    </reaction>
</comment>
<evidence type="ECO:0000256" key="5">
    <source>
        <dbReference type="ARBA" id="ARBA00022679"/>
    </source>
</evidence>
<evidence type="ECO:0000259" key="12">
    <source>
        <dbReference type="SMART" id="SM00934"/>
    </source>
</evidence>
<dbReference type="SUPFAM" id="SSF53271">
    <property type="entry name" value="PRTase-like"/>
    <property type="match status" value="1"/>
</dbReference>
<feature type="binding site" evidence="10">
    <location>
        <position position="439"/>
    </location>
    <ligand>
        <name>orotate</name>
        <dbReference type="ChEBI" id="CHEBI:30839"/>
    </ligand>
</feature>
<evidence type="ECO:0000313" key="13">
    <source>
        <dbReference type="EMBL" id="HDX33343.1"/>
    </source>
</evidence>
<dbReference type="PROSITE" id="PS00156">
    <property type="entry name" value="OMPDECASE"/>
    <property type="match status" value="1"/>
</dbReference>
<dbReference type="Pfam" id="PF00215">
    <property type="entry name" value="OMPdecase"/>
    <property type="match status" value="1"/>
</dbReference>